<comment type="similarity">
    <text evidence="2">Belongs to the RelE toxin family.</text>
</comment>
<dbReference type="Gene3D" id="3.30.2310.20">
    <property type="entry name" value="RelE-like"/>
    <property type="match status" value="1"/>
</dbReference>
<name>A0A2A4G569_9FLAO</name>
<sequence length="97" mass="11225">MESYRLSGRAQFDIVGIYKYGIKMFGQAQATTYLLALEKHCETLARRPELAASADYLAHGLKSFRYKSHVIFYIIEENQVAFIVRILGKRMGFTKHF</sequence>
<accession>A0A2A4G569</accession>
<dbReference type="RefSeq" id="WP_097443535.1">
    <property type="nucleotide sequence ID" value="NZ_NBWU01000005.1"/>
</dbReference>
<protein>
    <recommendedName>
        <fullName evidence="2">Toxin</fullName>
    </recommendedName>
</protein>
<evidence type="ECO:0000313" key="3">
    <source>
        <dbReference type="EMBL" id="PCE63583.1"/>
    </source>
</evidence>
<keyword evidence="1" id="KW-1277">Toxin-antitoxin system</keyword>
<evidence type="ECO:0000313" key="4">
    <source>
        <dbReference type="Proteomes" id="UP000219559"/>
    </source>
</evidence>
<dbReference type="EMBL" id="NBWU01000005">
    <property type="protein sequence ID" value="PCE63583.1"/>
    <property type="molecule type" value="Genomic_DNA"/>
</dbReference>
<evidence type="ECO:0000256" key="2">
    <source>
        <dbReference type="PIRNR" id="PIRNR029218"/>
    </source>
</evidence>
<dbReference type="InterPro" id="IPR007712">
    <property type="entry name" value="RelE/ParE_toxin"/>
</dbReference>
<comment type="caution">
    <text evidence="3">The sequence shown here is derived from an EMBL/GenBank/DDBJ whole genome shotgun (WGS) entry which is preliminary data.</text>
</comment>
<dbReference type="Proteomes" id="UP000219559">
    <property type="component" value="Unassembled WGS sequence"/>
</dbReference>
<evidence type="ECO:0000256" key="1">
    <source>
        <dbReference type="ARBA" id="ARBA00022649"/>
    </source>
</evidence>
<dbReference type="Pfam" id="PF05016">
    <property type="entry name" value="ParE_toxin"/>
    <property type="match status" value="1"/>
</dbReference>
<keyword evidence="4" id="KW-1185">Reference proteome</keyword>
<gene>
    <name evidence="3" type="ORF">B7P33_15415</name>
</gene>
<organism evidence="3 4">
    <name type="scientific">Sediminicola luteus</name>
    <dbReference type="NCBI Taxonomy" id="319238"/>
    <lineage>
        <taxon>Bacteria</taxon>
        <taxon>Pseudomonadati</taxon>
        <taxon>Bacteroidota</taxon>
        <taxon>Flavobacteriia</taxon>
        <taxon>Flavobacteriales</taxon>
        <taxon>Flavobacteriaceae</taxon>
        <taxon>Sediminicola</taxon>
    </lineage>
</organism>
<dbReference type="InterPro" id="IPR035093">
    <property type="entry name" value="RelE/ParE_toxin_dom_sf"/>
</dbReference>
<dbReference type="PIRSF" id="PIRSF029218">
    <property type="entry name" value="ParE"/>
    <property type="match status" value="1"/>
</dbReference>
<proteinExistence type="inferred from homology"/>
<reference evidence="3 4" key="1">
    <citation type="submission" date="2017-04" db="EMBL/GenBank/DDBJ databases">
        <title>A new member of the family Flavobacteriaceae isolated from ascidians.</title>
        <authorList>
            <person name="Chen L."/>
        </authorList>
    </citation>
    <scope>NUCLEOTIDE SEQUENCE [LARGE SCALE GENOMIC DNA]</scope>
    <source>
        <strain evidence="3 4">HQA918</strain>
    </source>
</reference>
<dbReference type="OrthoDB" id="7173315at2"/>
<dbReference type="InterPro" id="IPR028344">
    <property type="entry name" value="ParE1/4"/>
</dbReference>
<dbReference type="AlphaFoldDB" id="A0A2A4G569"/>